<feature type="compositionally biased region" description="Basic and acidic residues" evidence="2">
    <location>
        <begin position="1442"/>
        <end position="1451"/>
    </location>
</feature>
<evidence type="ECO:0000256" key="1">
    <source>
        <dbReference type="SAM" id="Coils"/>
    </source>
</evidence>
<reference evidence="4" key="1">
    <citation type="journal article" date="2019" name="Sci. Rep.">
        <title>Draft genome of Tanacetum cinerariifolium, the natural source of mosquito coil.</title>
        <authorList>
            <person name="Yamashiro T."/>
            <person name="Shiraishi A."/>
            <person name="Satake H."/>
            <person name="Nakayama K."/>
        </authorList>
    </citation>
    <scope>NUCLEOTIDE SEQUENCE</scope>
</reference>
<dbReference type="InterPro" id="IPR012337">
    <property type="entry name" value="RNaseH-like_sf"/>
</dbReference>
<name>A0A6L2JS27_TANCI</name>
<dbReference type="SUPFAM" id="SSF56672">
    <property type="entry name" value="DNA/RNA polymerases"/>
    <property type="match status" value="1"/>
</dbReference>
<sequence length="1793" mass="205141">MERVFIVPMAGYDPRIFKGQATQTVITDNAAYQADDLDAYDSDYDELNTSKVAIMTNLSYYGSDVLAEVYNPDNIDNNMINQSVQAMLCSEQSSVVNHSENKITSYSNIIPYSQYVHETQQDPMVLENKVNTTPIDYAALNQLFQDFEKLFVPQTKLFAEQAFWSQNSMNSLDYSPSCTPTRVEVPKELPKEIFQRDNSVSNQSAPNFDQYFELNELKAQSQEKDKVIRKLKGRIKSLSGKVNEDKEKGLIIAALKDKLRKLKGKSLVDNAVTIHTIALKILKIDVEPLALRLLNNRTAHSDYLRLTQEQAVILKECNGCMLSDNHDLYVLNVINDVNARPKSKSVKKTSKRKVWKPTGKVFTKIGYTCRPTGQTFTIVGNACLLTRITKTTEVPNKKPTVLETITPKPVVTFVYSRKPRKFKTSVIVSKSKIIKSIYANNKEPSKSWGSIVSDFPSSSFNKCRLSKLLSGTVKFGNDQVEKIIGHGDYQIGKVMISRVYYVEGLGYNLFFVGQFCDSNLEVAFRQHTCFICNLEGVDLLTGSRGNNLYTLSLRDIMAPSYCLRSKDEALDFIIKFLKMIQRRLKVGISHETSVACSPQQNGVVKRRNHTLIEAARTMLIYAKAPLFFWEKQLLPLEPALHEMTPTTISLGFIPNPPPSTPYVPPLRTDWDILFQPLFDEILIPPPSVDQPVPKVIAPIAEVVASEPLHQPVHTTVDQDAPSHSNSQTSPETLSPKTSSSSDIIPTVMHTAASNLEHVNKWTKDHPLDNIIGELGRPVSTRYQLYEQALFCYYDAFLSSVEPKTYKDALTQAYWIDAMQEELNEFEHLKESFAPMARIDAIRIFLALAAHINMVVYQMDVKTAFLNGILREEVYVSQPDGIVYQVNLNHVYKLKKALYGLKQAPRAWYDLLSKFLLSQEFSKGIVDPTLFIRRQAKDILLVQIYVDDIIFASTTPELRDQFSKIMCLMFKMSMMGKISFFLGLQISQSPKGIFVNQSKYALESLKKYSMESSYPVDTPMVEKSKLDEDPQGKAVDPTNYRGIVGTLMYLTVSRPDITFVVCMCARYQAKPIKKHSHAVKRILKYLRGTGSRGLWYLKDSSIALTVYADADHRLKTDIKPKEATFQVALDALALSSLYQAFLITAEVFAMYMQEFWATFFIHKLSFRFTINKKTFSLDVEIENKETKKTNKMLYPRFTKVIIDYLMSRDQSISRRNKMFWHTTRDDTMFTFMRCVSRHEKTQVYGAILQQHLTNQSMLESIAYQTYYAYATREKASKENYIQKKAESDTSPKKKTALASKGSSLKSSAKLATKRSKKDFYMSHASGLGDRVDTQSKVLDEQQQKVSDTNKGAGVRPEVFDVPKYDSESNEESWTFSQDEDDAYEETDMNDDSEETKSDNDGDDLTHPNFLTYKADDDEKEKEKENDDEVSSDQRVSTPPEYELTEKEGEKKRMKEAVDIAIQLQTNKLREEAQAENQEFLNQRGRDDRDKDKDPSAGSNKGSKRRRSGKEAELSKEPTHKQSKHKQSKSTSSLKGASRSKPKSSGKFAYADEHGKKDDELEDQTHQEFNTANDDVTPVREALDDDESTCKSVVELEYHLEEVFIATNDQLDWQNPKGKPYTHDLITSLKIMKYFGYSHLEEIIIRRQDDQLYKFREGDYKRLHLQDIKDMLLLLVQNKLTNLNLEERYVMALRMFTRRIVIQEHVEDLQLGVKSYQKKINLTRPETYRSGLKRMTAYTAYPDIQGIIYEDEMNKNHLMRTDELHKFSDGKLNHVRTALNDMATGIEMDYLPKRK</sequence>
<accession>A0A6L2JS27</accession>
<dbReference type="InterPro" id="IPR013103">
    <property type="entry name" value="RVT_2"/>
</dbReference>
<feature type="coiled-coil region" evidence="1">
    <location>
        <begin position="214"/>
        <end position="248"/>
    </location>
</feature>
<evidence type="ECO:0000259" key="3">
    <source>
        <dbReference type="Pfam" id="PF07727"/>
    </source>
</evidence>
<proteinExistence type="predicted"/>
<feature type="domain" description="Reverse transcriptase Ty1/copia-type" evidence="3">
    <location>
        <begin position="826"/>
        <end position="1020"/>
    </location>
</feature>
<feature type="region of interest" description="Disordered" evidence="2">
    <location>
        <begin position="1282"/>
        <end position="1308"/>
    </location>
</feature>
<dbReference type="InterPro" id="IPR043502">
    <property type="entry name" value="DNA/RNA_pol_sf"/>
</dbReference>
<feature type="compositionally biased region" description="Basic and acidic residues" evidence="2">
    <location>
        <begin position="1393"/>
        <end position="1404"/>
    </location>
</feature>
<evidence type="ECO:0000256" key="2">
    <source>
        <dbReference type="SAM" id="MobiDB-lite"/>
    </source>
</evidence>
<feature type="region of interest" description="Disordered" evidence="2">
    <location>
        <begin position="1330"/>
        <end position="1451"/>
    </location>
</feature>
<evidence type="ECO:0000313" key="4">
    <source>
        <dbReference type="EMBL" id="GEU39881.1"/>
    </source>
</evidence>
<feature type="compositionally biased region" description="Basic and acidic residues" evidence="2">
    <location>
        <begin position="1507"/>
        <end position="1518"/>
    </location>
</feature>
<feature type="compositionally biased region" description="Basic and acidic residues" evidence="2">
    <location>
        <begin position="1330"/>
        <end position="1341"/>
    </location>
</feature>
<comment type="caution">
    <text evidence="4">The sequence shown here is derived from an EMBL/GenBank/DDBJ whole genome shotgun (WGS) entry which is preliminary data.</text>
</comment>
<feature type="compositionally biased region" description="Acidic residues" evidence="2">
    <location>
        <begin position="1376"/>
        <end position="1392"/>
    </location>
</feature>
<dbReference type="Pfam" id="PF07727">
    <property type="entry name" value="RVT_2"/>
    <property type="match status" value="1"/>
</dbReference>
<feature type="compositionally biased region" description="Low complexity" evidence="2">
    <location>
        <begin position="1295"/>
        <end position="1308"/>
    </location>
</feature>
<gene>
    <name evidence="4" type="ORF">Tci_011859</name>
</gene>
<feature type="compositionally biased region" description="Basic and acidic residues" evidence="2">
    <location>
        <begin position="1482"/>
        <end position="1493"/>
    </location>
</feature>
<organism evidence="4">
    <name type="scientific">Tanacetum cinerariifolium</name>
    <name type="common">Dalmatian daisy</name>
    <name type="synonym">Chrysanthemum cinerariifolium</name>
    <dbReference type="NCBI Taxonomy" id="118510"/>
    <lineage>
        <taxon>Eukaryota</taxon>
        <taxon>Viridiplantae</taxon>
        <taxon>Streptophyta</taxon>
        <taxon>Embryophyta</taxon>
        <taxon>Tracheophyta</taxon>
        <taxon>Spermatophyta</taxon>
        <taxon>Magnoliopsida</taxon>
        <taxon>eudicotyledons</taxon>
        <taxon>Gunneridae</taxon>
        <taxon>Pentapetalae</taxon>
        <taxon>asterids</taxon>
        <taxon>campanulids</taxon>
        <taxon>Asterales</taxon>
        <taxon>Asteraceae</taxon>
        <taxon>Asteroideae</taxon>
        <taxon>Anthemideae</taxon>
        <taxon>Anthemidinae</taxon>
        <taxon>Tanacetum</taxon>
    </lineage>
</organism>
<dbReference type="PANTHER" id="PTHR11439">
    <property type="entry name" value="GAG-POL-RELATED RETROTRANSPOSON"/>
    <property type="match status" value="1"/>
</dbReference>
<dbReference type="PANTHER" id="PTHR11439:SF495">
    <property type="entry name" value="REVERSE TRANSCRIPTASE, RNA-DEPENDENT DNA POLYMERASE-RELATED"/>
    <property type="match status" value="1"/>
</dbReference>
<dbReference type="GO" id="GO:0003676">
    <property type="term" value="F:nucleic acid binding"/>
    <property type="evidence" value="ECO:0007669"/>
    <property type="project" value="InterPro"/>
</dbReference>
<protein>
    <recommendedName>
        <fullName evidence="3">Reverse transcriptase Ty1/copia-type domain-containing protein</fullName>
    </recommendedName>
</protein>
<dbReference type="EMBL" id="BKCJ010001229">
    <property type="protein sequence ID" value="GEU39881.1"/>
    <property type="molecule type" value="Genomic_DNA"/>
</dbReference>
<feature type="compositionally biased region" description="Basic and acidic residues" evidence="2">
    <location>
        <begin position="1356"/>
        <end position="1365"/>
    </location>
</feature>
<dbReference type="SUPFAM" id="SSF53098">
    <property type="entry name" value="Ribonuclease H-like"/>
    <property type="match status" value="1"/>
</dbReference>
<dbReference type="InterPro" id="IPR036397">
    <property type="entry name" value="RNaseH_sf"/>
</dbReference>
<keyword evidence="1" id="KW-0175">Coiled coil</keyword>
<feature type="compositionally biased region" description="Basic and acidic residues" evidence="2">
    <location>
        <begin position="1412"/>
        <end position="1423"/>
    </location>
</feature>
<feature type="region of interest" description="Disordered" evidence="2">
    <location>
        <begin position="714"/>
        <end position="742"/>
    </location>
</feature>
<feature type="region of interest" description="Disordered" evidence="2">
    <location>
        <begin position="1467"/>
        <end position="1548"/>
    </location>
</feature>
<dbReference type="Gene3D" id="3.30.420.10">
    <property type="entry name" value="Ribonuclease H-like superfamily/Ribonuclease H"/>
    <property type="match status" value="1"/>
</dbReference>